<organism evidence="2 3">
    <name type="scientific">Campylobacter portucalensis</name>
    <dbReference type="NCBI Taxonomy" id="2608384"/>
    <lineage>
        <taxon>Bacteria</taxon>
        <taxon>Pseudomonadati</taxon>
        <taxon>Campylobacterota</taxon>
        <taxon>Epsilonproteobacteria</taxon>
        <taxon>Campylobacterales</taxon>
        <taxon>Campylobacteraceae</taxon>
        <taxon>Campylobacter</taxon>
    </lineage>
</organism>
<protein>
    <submittedName>
        <fullName evidence="2">SGNH/GDSL hydrolase family protein</fullName>
    </submittedName>
</protein>
<gene>
    <name evidence="2" type="ORF">F1B92_05360</name>
</gene>
<dbReference type="SUPFAM" id="SSF52266">
    <property type="entry name" value="SGNH hydrolase"/>
    <property type="match status" value="1"/>
</dbReference>
<keyword evidence="3" id="KW-1185">Reference proteome</keyword>
<name>A0A6L5WK21_9BACT</name>
<keyword evidence="1" id="KW-1133">Transmembrane helix</keyword>
<dbReference type="EMBL" id="VWSJ01000019">
    <property type="protein sequence ID" value="MSN96597.1"/>
    <property type="molecule type" value="Genomic_DNA"/>
</dbReference>
<accession>A0A6L5WK21</accession>
<reference evidence="2 3" key="1">
    <citation type="submission" date="2019-09" db="EMBL/GenBank/DDBJ databases">
        <authorList>
            <person name="Silva M."/>
            <person name="Pereira G."/>
            <person name="Lopes-Da-Costa L."/>
            <person name="Silva E."/>
        </authorList>
    </citation>
    <scope>NUCLEOTIDE SEQUENCE [LARGE SCALE GENOMIC DNA]</scope>
    <source>
        <strain evidence="2 3">FMV-PI01</strain>
    </source>
</reference>
<evidence type="ECO:0000256" key="1">
    <source>
        <dbReference type="SAM" id="Phobius"/>
    </source>
</evidence>
<comment type="caution">
    <text evidence="2">The sequence shown here is derived from an EMBL/GenBank/DDBJ whole genome shotgun (WGS) entry which is preliminary data.</text>
</comment>
<feature type="transmembrane region" description="Helical" evidence="1">
    <location>
        <begin position="6"/>
        <end position="27"/>
    </location>
</feature>
<evidence type="ECO:0000313" key="3">
    <source>
        <dbReference type="Proteomes" id="UP000476338"/>
    </source>
</evidence>
<keyword evidence="1" id="KW-0472">Membrane</keyword>
<dbReference type="RefSeq" id="WP_154570864.1">
    <property type="nucleotide sequence ID" value="NZ_VWSJ01000019.1"/>
</dbReference>
<dbReference type="GO" id="GO:0016788">
    <property type="term" value="F:hydrolase activity, acting on ester bonds"/>
    <property type="evidence" value="ECO:0007669"/>
    <property type="project" value="UniProtKB-ARBA"/>
</dbReference>
<dbReference type="Gene3D" id="3.40.50.1110">
    <property type="entry name" value="SGNH hydrolase"/>
    <property type="match status" value="1"/>
</dbReference>
<dbReference type="AlphaFoldDB" id="A0A6L5WK21"/>
<dbReference type="InterPro" id="IPR036514">
    <property type="entry name" value="SGNH_hydro_sf"/>
</dbReference>
<evidence type="ECO:0000313" key="2">
    <source>
        <dbReference type="EMBL" id="MSN96597.1"/>
    </source>
</evidence>
<proteinExistence type="predicted"/>
<keyword evidence="2" id="KW-0378">Hydrolase</keyword>
<keyword evidence="1" id="KW-0812">Transmembrane</keyword>
<sequence>MRAKVYLKILFFSFIIIFISSFLFIYFKIKTYDENRVYDVRKIDKSYRLSLINNYIDKKYQKNSILILGDSQTNGDSFTYQSTFAGLLSKKLNKNVIILAFKGARVLDNYQIVKYLIKQKYKFDAIIFDVNQGHTGEVNLKRLDANNSKDYTFEILFNQKSFLNFIFNPNPKKDSKKLPLNLYKPHHMGSASHKVENEKIYFQNLLALTNEIKQITKNIVFYTTPRPWNNFKFNSQNDKDIIKNFNQSIKNFCKIQNITYLEPKLYENIFYIDIVHFNKKGHKEMANLLEKTLKDMKIK</sequence>
<dbReference type="Proteomes" id="UP000476338">
    <property type="component" value="Unassembled WGS sequence"/>
</dbReference>
<reference evidence="2 3" key="2">
    <citation type="submission" date="2020-03" db="EMBL/GenBank/DDBJ databases">
        <title>Campylobacter portucalensis sp. nov., a new species of Campylobacter isolated from the reproductive tract of bulls.</title>
        <authorList>
            <person name="Silva M.F."/>
            <person name="Pereira G."/>
            <person name="Carneiro C."/>
            <person name="Hemphill A."/>
            <person name="Mateus L."/>
            <person name="Lopes-Da-Costa L."/>
            <person name="Silva E."/>
        </authorList>
    </citation>
    <scope>NUCLEOTIDE SEQUENCE [LARGE SCALE GENOMIC DNA]</scope>
    <source>
        <strain evidence="2 3">FMV-PI01</strain>
    </source>
</reference>